<name>A0A7J5DVY1_NOCSI</name>
<proteinExistence type="predicted"/>
<dbReference type="AlphaFoldDB" id="A0A7J5DVY1"/>
<dbReference type="Proteomes" id="UP000449906">
    <property type="component" value="Unassembled WGS sequence"/>
</dbReference>
<organism evidence="1 2">
    <name type="scientific">Nocardioides simplex</name>
    <name type="common">Arthrobacter simplex</name>
    <dbReference type="NCBI Taxonomy" id="2045"/>
    <lineage>
        <taxon>Bacteria</taxon>
        <taxon>Bacillati</taxon>
        <taxon>Actinomycetota</taxon>
        <taxon>Actinomycetes</taxon>
        <taxon>Propionibacteriales</taxon>
        <taxon>Nocardioidaceae</taxon>
        <taxon>Pimelobacter</taxon>
    </lineage>
</organism>
<comment type="caution">
    <text evidence="1">The sequence shown here is derived from an EMBL/GenBank/DDBJ whole genome shotgun (WGS) entry which is preliminary data.</text>
</comment>
<dbReference type="EMBL" id="WBVM01000002">
    <property type="protein sequence ID" value="KAB2809226.1"/>
    <property type="molecule type" value="Genomic_DNA"/>
</dbReference>
<protein>
    <submittedName>
        <fullName evidence="1">Helix-turn-helix domain-containing protein</fullName>
    </submittedName>
</protein>
<evidence type="ECO:0000313" key="2">
    <source>
        <dbReference type="Proteomes" id="UP000449906"/>
    </source>
</evidence>
<gene>
    <name evidence="1" type="ORF">F9L07_19490</name>
</gene>
<accession>A0A7J5DVY1</accession>
<reference evidence="1 2" key="1">
    <citation type="submission" date="2019-09" db="EMBL/GenBank/DDBJ databases">
        <title>Pimelobacter sp. isolated from Paulinella.</title>
        <authorList>
            <person name="Jeong S.E."/>
        </authorList>
    </citation>
    <scope>NUCLEOTIDE SEQUENCE [LARGE SCALE GENOMIC DNA]</scope>
    <source>
        <strain evidence="1 2">Pch-N</strain>
    </source>
</reference>
<sequence>MADYLTPEEASSRLPFGNADWIRMQLRAGRLRGSKIAGRWLVEASAIAEMVEAGSNSTARRRRRRAS</sequence>
<evidence type="ECO:0000313" key="1">
    <source>
        <dbReference type="EMBL" id="KAB2809226.1"/>
    </source>
</evidence>